<dbReference type="Pfam" id="PF13962">
    <property type="entry name" value="PGG"/>
    <property type="match status" value="1"/>
</dbReference>
<dbReference type="InterPro" id="IPR002110">
    <property type="entry name" value="Ankyrin_rpt"/>
</dbReference>
<dbReference type="SMART" id="SM00248">
    <property type="entry name" value="ANK"/>
    <property type="match status" value="7"/>
</dbReference>
<comment type="caution">
    <text evidence="5">The sequence shown here is derived from an EMBL/GenBank/DDBJ whole genome shotgun (WGS) entry which is preliminary data.</text>
</comment>
<evidence type="ECO:0000256" key="3">
    <source>
        <dbReference type="SAM" id="Phobius"/>
    </source>
</evidence>
<dbReference type="InterPro" id="IPR026961">
    <property type="entry name" value="PGG_dom"/>
</dbReference>
<organism evidence="5 6">
    <name type="scientific">Glycine soja</name>
    <name type="common">Wild soybean</name>
    <dbReference type="NCBI Taxonomy" id="3848"/>
    <lineage>
        <taxon>Eukaryota</taxon>
        <taxon>Viridiplantae</taxon>
        <taxon>Streptophyta</taxon>
        <taxon>Embryophyta</taxon>
        <taxon>Tracheophyta</taxon>
        <taxon>Spermatophyta</taxon>
        <taxon>Magnoliopsida</taxon>
        <taxon>eudicotyledons</taxon>
        <taxon>Gunneridae</taxon>
        <taxon>Pentapetalae</taxon>
        <taxon>rosids</taxon>
        <taxon>fabids</taxon>
        <taxon>Fabales</taxon>
        <taxon>Fabaceae</taxon>
        <taxon>Papilionoideae</taxon>
        <taxon>50 kb inversion clade</taxon>
        <taxon>NPAAA clade</taxon>
        <taxon>indigoferoid/millettioid clade</taxon>
        <taxon>Phaseoleae</taxon>
        <taxon>Glycine</taxon>
        <taxon>Glycine subgen. Soja</taxon>
    </lineage>
</organism>
<keyword evidence="3" id="KW-1133">Transmembrane helix</keyword>
<dbReference type="FunFam" id="1.25.40.20:FF:000779">
    <property type="entry name" value="Uncharacterized protein"/>
    <property type="match status" value="1"/>
</dbReference>
<evidence type="ECO:0000256" key="1">
    <source>
        <dbReference type="ARBA" id="ARBA00004413"/>
    </source>
</evidence>
<dbReference type="PROSITE" id="PS50297">
    <property type="entry name" value="ANK_REP_REGION"/>
    <property type="match status" value="1"/>
</dbReference>
<keyword evidence="3" id="KW-0812">Transmembrane</keyword>
<dbReference type="PROSITE" id="PS50088">
    <property type="entry name" value="ANK_REPEAT"/>
    <property type="match status" value="1"/>
</dbReference>
<gene>
    <name evidence="5" type="ORF">D0Y65_018951</name>
</gene>
<evidence type="ECO:0000259" key="4">
    <source>
        <dbReference type="Pfam" id="PF13962"/>
    </source>
</evidence>
<dbReference type="Proteomes" id="UP000289340">
    <property type="component" value="Chromosome 7"/>
</dbReference>
<dbReference type="Gene3D" id="1.25.40.20">
    <property type="entry name" value="Ankyrin repeat-containing domain"/>
    <property type="match status" value="2"/>
</dbReference>
<dbReference type="EMBL" id="QZWG01000007">
    <property type="protein sequence ID" value="RZC04589.1"/>
    <property type="molecule type" value="Genomic_DNA"/>
</dbReference>
<keyword evidence="2" id="KW-0040">ANK repeat</keyword>
<dbReference type="InterPro" id="IPR036770">
    <property type="entry name" value="Ankyrin_rpt-contain_sf"/>
</dbReference>
<feature type="repeat" description="ANK" evidence="2">
    <location>
        <begin position="189"/>
        <end position="212"/>
    </location>
</feature>
<evidence type="ECO:0000313" key="5">
    <source>
        <dbReference type="EMBL" id="RZC04589.1"/>
    </source>
</evidence>
<evidence type="ECO:0000313" key="6">
    <source>
        <dbReference type="Proteomes" id="UP000289340"/>
    </source>
</evidence>
<feature type="transmembrane region" description="Helical" evidence="3">
    <location>
        <begin position="744"/>
        <end position="765"/>
    </location>
</feature>
<feature type="transmembrane region" description="Helical" evidence="3">
    <location>
        <begin position="424"/>
        <end position="447"/>
    </location>
</feature>
<accession>A0A445K1I8</accession>
<feature type="transmembrane region" description="Helical" evidence="3">
    <location>
        <begin position="771"/>
        <end position="796"/>
    </location>
</feature>
<keyword evidence="6" id="KW-1185">Reference proteome</keyword>
<comment type="subcellular location">
    <subcellularLocation>
        <location evidence="1">Cell membrane</location>
        <topology evidence="1">Peripheral membrane protein</topology>
        <orientation evidence="1">Cytoplasmic side</orientation>
    </subcellularLocation>
</comment>
<dbReference type="PANTHER" id="PTHR24177:SF470">
    <property type="entry name" value="ANKYRIN REPEAT PROTEIN"/>
    <property type="match status" value="1"/>
</dbReference>
<feature type="domain" description="PGG" evidence="4">
    <location>
        <begin position="651"/>
        <end position="763"/>
    </location>
</feature>
<evidence type="ECO:0000256" key="2">
    <source>
        <dbReference type="PROSITE-ProRule" id="PRU00023"/>
    </source>
</evidence>
<feature type="transmembrane region" description="Helical" evidence="3">
    <location>
        <begin position="660"/>
        <end position="679"/>
    </location>
</feature>
<reference evidence="5 6" key="1">
    <citation type="submission" date="2018-09" db="EMBL/GenBank/DDBJ databases">
        <title>A high-quality reference genome of wild soybean provides a powerful tool to mine soybean genomes.</title>
        <authorList>
            <person name="Xie M."/>
            <person name="Chung C.Y.L."/>
            <person name="Li M.-W."/>
            <person name="Wong F.-L."/>
            <person name="Chan T.-F."/>
            <person name="Lam H.-M."/>
        </authorList>
    </citation>
    <scope>NUCLEOTIDE SEQUENCE [LARGE SCALE GENOMIC DNA]</scope>
    <source>
        <strain evidence="6">cv. W05</strain>
        <tissue evidence="5">Hypocotyl of etiolated seedlings</tissue>
    </source>
</reference>
<dbReference type="SUPFAM" id="SSF48403">
    <property type="entry name" value="Ankyrin repeat"/>
    <property type="match status" value="2"/>
</dbReference>
<sequence length="816" mass="91852">MNSSTMDVSALLLTEDSADSEDDYGFFSVCPSSIAISDDNEDDAESCSCDTTTSTCGLPKDGEDDQGFAEFCGNEVTALEDEAEIRIDQQMVWMCIHPGWHQKIRFSSLGKKNMMPFAIKPFGLIEGQWKEVLEVCKNNPRALETKVTKAEDSVLHIAVYVGQTIFLTTLLENINEDVSLAILNMPNSKGNTPLHLAAELGKVDICNTIAKRDPKLILCRNFKDETPLYLAAIHGTKDAFYCLHGHLQNKDDYSPCIKSNGDTILHSTISNEYFGLALQIIRMYPNLADAVNQDGLSPLHILAMKPNCFKSSTRMEFLDRMIYNCLLVNELKEETEDLSSNGEDTHFNYAMNYRTCFSFLNLLKNAVKAISARIVFHVFTIGTKDSNAGTDDEENLPKSSPTNFVQERAKKENKLYRFPPNWEVLIRFLTIMMKALLILFGVGASWIGKIQRRKEKHIWAKLVMDELIERASLYKYDYTGKSSFVLQHDNDMENKDSHVNKKTIEKKRSVSPILIAAKMGVNEMVEKVLDTFPVAIHDVDSDNKNVVLLAIENRQPRVYKLLAKRNLVKESAFCHIDNQGNSALHLAAMYREHRPWRVPGDAMQMQWEYKWYKLVKNSMPPNFYARYNNKGQTAKQVFIITHQPLVREGRKWLSKTSESCSLVAALVATVAFTTSTAIPGGANEVTGVPVLSGQPAFKVFAVASLVALCSSVTALVLFLSILTSRFQEKDVAMDLPKKLLMGMTSLWTSIASILVSFCAGHFFIIEDGMKSSVYLIYAVTCLPVSFFVLVQLPLYLDLMLAIFRKVPQRVYKVFSH</sequence>
<dbReference type="AlphaFoldDB" id="A0A445K1I8"/>
<dbReference type="GO" id="GO:0005886">
    <property type="term" value="C:plasma membrane"/>
    <property type="evidence" value="ECO:0007669"/>
    <property type="project" value="UniProtKB-SubCell"/>
</dbReference>
<keyword evidence="3" id="KW-0472">Membrane</keyword>
<protein>
    <recommendedName>
        <fullName evidence="4">PGG domain-containing protein</fullName>
    </recommendedName>
</protein>
<feature type="transmembrane region" description="Helical" evidence="3">
    <location>
        <begin position="699"/>
        <end position="723"/>
    </location>
</feature>
<proteinExistence type="predicted"/>
<name>A0A445K1I8_GLYSO</name>
<dbReference type="Pfam" id="PF12796">
    <property type="entry name" value="Ank_2"/>
    <property type="match status" value="1"/>
</dbReference>
<dbReference type="PANTHER" id="PTHR24177">
    <property type="entry name" value="CASKIN"/>
    <property type="match status" value="1"/>
</dbReference>